<accession>A0ABV1A0S3</accession>
<comment type="caution">
    <text evidence="2">The sequence shown here is derived from an EMBL/GenBank/DDBJ whole genome shotgun (WGS) entry which is preliminary data.</text>
</comment>
<name>A0ABV1A0S3_9TELE</name>
<feature type="compositionally biased region" description="Polar residues" evidence="1">
    <location>
        <begin position="12"/>
        <end position="27"/>
    </location>
</feature>
<evidence type="ECO:0000313" key="2">
    <source>
        <dbReference type="EMBL" id="MEQ2311702.1"/>
    </source>
</evidence>
<reference evidence="2 3" key="1">
    <citation type="submission" date="2021-06" db="EMBL/GenBank/DDBJ databases">
        <authorList>
            <person name="Palmer J.M."/>
        </authorList>
    </citation>
    <scope>NUCLEOTIDE SEQUENCE [LARGE SCALE GENOMIC DNA]</scope>
    <source>
        <strain evidence="2 3">AS_MEX2019</strain>
        <tissue evidence="2">Muscle</tissue>
    </source>
</reference>
<protein>
    <submittedName>
        <fullName evidence="2">Uncharacterized protein</fullName>
    </submittedName>
</protein>
<evidence type="ECO:0000313" key="3">
    <source>
        <dbReference type="Proteomes" id="UP001469553"/>
    </source>
</evidence>
<evidence type="ECO:0000256" key="1">
    <source>
        <dbReference type="SAM" id="MobiDB-lite"/>
    </source>
</evidence>
<organism evidence="2 3">
    <name type="scientific">Ameca splendens</name>
    <dbReference type="NCBI Taxonomy" id="208324"/>
    <lineage>
        <taxon>Eukaryota</taxon>
        <taxon>Metazoa</taxon>
        <taxon>Chordata</taxon>
        <taxon>Craniata</taxon>
        <taxon>Vertebrata</taxon>
        <taxon>Euteleostomi</taxon>
        <taxon>Actinopterygii</taxon>
        <taxon>Neopterygii</taxon>
        <taxon>Teleostei</taxon>
        <taxon>Neoteleostei</taxon>
        <taxon>Acanthomorphata</taxon>
        <taxon>Ovalentaria</taxon>
        <taxon>Atherinomorphae</taxon>
        <taxon>Cyprinodontiformes</taxon>
        <taxon>Goodeidae</taxon>
        <taxon>Ameca</taxon>
    </lineage>
</organism>
<sequence>MGGGGVHPGQVASPSQGNIQDKQQCTHPFTPKGKLKRPINLIVMFLDCGRKPEYLERTHACTGRTCKLHVERLSATNCAIVQPASCPHLKNYYSSNAPVCAWALLYNHTT</sequence>
<proteinExistence type="predicted"/>
<feature type="region of interest" description="Disordered" evidence="1">
    <location>
        <begin position="1"/>
        <end position="34"/>
    </location>
</feature>
<keyword evidence="3" id="KW-1185">Reference proteome</keyword>
<dbReference type="Proteomes" id="UP001469553">
    <property type="component" value="Unassembled WGS sequence"/>
</dbReference>
<gene>
    <name evidence="2" type="ORF">AMECASPLE_023213</name>
</gene>
<dbReference type="EMBL" id="JAHRIP010077357">
    <property type="protein sequence ID" value="MEQ2311702.1"/>
    <property type="molecule type" value="Genomic_DNA"/>
</dbReference>